<dbReference type="SUPFAM" id="SSF52743">
    <property type="entry name" value="Subtilisin-like"/>
    <property type="match status" value="1"/>
</dbReference>
<evidence type="ECO:0000256" key="4">
    <source>
        <dbReference type="ARBA" id="ARBA00022825"/>
    </source>
</evidence>
<evidence type="ECO:0000256" key="3">
    <source>
        <dbReference type="ARBA" id="ARBA00022801"/>
    </source>
</evidence>
<evidence type="ECO:0000256" key="7">
    <source>
        <dbReference type="SAM" id="SignalP"/>
    </source>
</evidence>
<sequence length="1254" mass="130842">MTGPLRRSRPAPQRARRLLTAVVALALLPTTAAFAAGDGGGGGPAKAHGKAHGKAKQAAGRRAHTVTLVTGDKVTVTVLGGGRKTVAVDRPDGATGGVRTDTAGGGITVVPDEARPYLASGALDRRLFDVSALIAQGLDDGSVKRLPLIATYGKRGSAARQAVPRGAARERALPSVDGAALSVGRGAKSATGFWDAATDKDGKLAGGLEKLWLDGRVEADMAESNAQIGAPKAWEAGYTGKDVKVAVLDSGVDATHPDLAERMAGSKSFIAGEDIADRNGHGTHVLSTVGGSGTASDGKEKGVAPDARLYAGKVLNDQGSGTESEVIAGMEWASRDIGAKVVSMSLGSREASDGTDPMAVAVDQLSAETGALFVIAAGNTGAPSSIGSPGAADAALTIGAVDAGDKAAPFTSQGPRISDNALKPDLSAPGVDILAARSQLTEGSGYYQEMSGTSMATPHVAGVAALLAQRHTDWNGEQLKTALMSTSQRLGDSPYTLGAGRLDAASAVSAQVTATGSADLGFYRWPYGGNEPVSRKLTYTNHGDEPVTLALADTGKAPDGVVKLADSSLTVPAHGTASTTLTGDGAKAAVGRTGGAVTASDADGKVVAHTAYGMIKEEERYTLTVRLKDRAGKPTSGQLQMQRYAKNSDPYVAEVGGSGTLKLRLAPGTYSAMSFLDVPGSHGADSLGVGMLGEPEITLDRDREITLDARTLREITARVPRDTGTRQLLMRYKRELNDVALTSTYQVPLTYDSVFAQPLKKPARGSFEYRTNWRLGKPFLDVEAGGKRLSDPAMQAGSTMLEGRRTLSVVDVGTGTPGEYAGKNVKGKAVLVRRGGGDSPTPPQLADAAQKAGAAALFVTDGEPGRLMKYFGGEDGDSPLQVATVGQADAKLLTAAASGRKKLRLEGTRFTPYVYDLSHAYTQGIPDRPLTYAPGKKELATLDTSFHAPSGRTEDGGEFRYGITDTFPVGVGGPEAVRYPAKRTDYVTADKGQRWHETVYTGPSDIEQRSGVPAYKAGSRHSLDWLKPVWHPWLGTGLGWGQTRSGNDLKFNTPGWGDSGPDHTGFGDVWSGDSMTQETAVYADGELVGKSKGSGAYAWDASPEERTYKVTTDTTMDADRWRLATKGHSEWTFRSAETPATSETKLPLLNLGYDVETDGYGDVRGGRKLPVRIFAEYVEGAADTGTIKAGTLEVSYDDGATWQSVKLKASHGKASWKGKLSVPKGADHVSLRASVTDDRGGAVKQELVRAVGVK</sequence>
<gene>
    <name evidence="9" type="ORF">NMN56_014425</name>
</gene>
<dbReference type="RefSeq" id="WP_274044696.1">
    <property type="nucleotide sequence ID" value="NZ_JANCPR020000012.1"/>
</dbReference>
<accession>A0ABT6ZVQ7</accession>
<feature type="active site" description="Charge relay system" evidence="5">
    <location>
        <position position="249"/>
    </location>
</feature>
<evidence type="ECO:0000256" key="1">
    <source>
        <dbReference type="ARBA" id="ARBA00011073"/>
    </source>
</evidence>
<keyword evidence="4 5" id="KW-0720">Serine protease</keyword>
<feature type="active site" description="Charge relay system" evidence="5">
    <location>
        <position position="454"/>
    </location>
</feature>
<dbReference type="InterPro" id="IPR046450">
    <property type="entry name" value="PA_dom_sf"/>
</dbReference>
<evidence type="ECO:0000256" key="6">
    <source>
        <dbReference type="RuleBase" id="RU003355"/>
    </source>
</evidence>
<feature type="signal peptide" evidence="7">
    <location>
        <begin position="1"/>
        <end position="35"/>
    </location>
</feature>
<dbReference type="Gene3D" id="3.50.30.30">
    <property type="match status" value="1"/>
</dbReference>
<feature type="chain" id="PRO_5045172393" evidence="7">
    <location>
        <begin position="36"/>
        <end position="1254"/>
    </location>
</feature>
<dbReference type="InterPro" id="IPR036852">
    <property type="entry name" value="Peptidase_S8/S53_dom_sf"/>
</dbReference>
<dbReference type="InterPro" id="IPR023828">
    <property type="entry name" value="Peptidase_S8_Ser-AS"/>
</dbReference>
<dbReference type="PANTHER" id="PTHR43806">
    <property type="entry name" value="PEPTIDASE S8"/>
    <property type="match status" value="1"/>
</dbReference>
<dbReference type="InterPro" id="IPR017296">
    <property type="entry name" value="Peptidase_S8A_SAM-P45"/>
</dbReference>
<dbReference type="PROSITE" id="PS00138">
    <property type="entry name" value="SUBTILASE_SER"/>
    <property type="match status" value="1"/>
</dbReference>
<keyword evidence="2 5" id="KW-0645">Protease</keyword>
<dbReference type="PIRSF" id="PIRSF037852">
    <property type="entry name" value="Subtilisin_rel_SAV5721"/>
    <property type="match status" value="1"/>
</dbReference>
<dbReference type="PANTHER" id="PTHR43806:SF65">
    <property type="entry name" value="SERINE PROTEASE APRX"/>
    <property type="match status" value="1"/>
</dbReference>
<protein>
    <submittedName>
        <fullName evidence="9">S8 family serine peptidase</fullName>
    </submittedName>
</protein>
<organism evidence="9 10">
    <name type="scientific">Streptomyces iconiensis</name>
    <dbReference type="NCBI Taxonomy" id="1384038"/>
    <lineage>
        <taxon>Bacteria</taxon>
        <taxon>Bacillati</taxon>
        <taxon>Actinomycetota</taxon>
        <taxon>Actinomycetes</taxon>
        <taxon>Kitasatosporales</taxon>
        <taxon>Streptomycetaceae</taxon>
        <taxon>Streptomyces</taxon>
    </lineage>
</organism>
<evidence type="ECO:0000259" key="8">
    <source>
        <dbReference type="Pfam" id="PF00082"/>
    </source>
</evidence>
<proteinExistence type="inferred from homology"/>
<reference evidence="9 10" key="1">
    <citation type="submission" date="2023-05" db="EMBL/GenBank/DDBJ databases">
        <title>Streptantibioticus silvisoli sp. nov., acidotolerant actinomycetes 1 from pine litter.</title>
        <authorList>
            <person name="Swiecimska M."/>
            <person name="Golinska P."/>
            <person name="Sangal V."/>
            <person name="Wachnowicz B."/>
            <person name="Goodfellow M."/>
        </authorList>
    </citation>
    <scope>NUCLEOTIDE SEQUENCE [LARGE SCALE GENOMIC DNA]</scope>
    <source>
        <strain evidence="9 10">DSM 42109</strain>
    </source>
</reference>
<dbReference type="SUPFAM" id="SSF52025">
    <property type="entry name" value="PA domain"/>
    <property type="match status" value="1"/>
</dbReference>
<keyword evidence="10" id="KW-1185">Reference proteome</keyword>
<evidence type="ECO:0000313" key="10">
    <source>
        <dbReference type="Proteomes" id="UP001214441"/>
    </source>
</evidence>
<dbReference type="Pfam" id="PF00082">
    <property type="entry name" value="Peptidase_S8"/>
    <property type="match status" value="1"/>
</dbReference>
<dbReference type="PROSITE" id="PS00136">
    <property type="entry name" value="SUBTILASE_ASP"/>
    <property type="match status" value="1"/>
</dbReference>
<evidence type="ECO:0000256" key="2">
    <source>
        <dbReference type="ARBA" id="ARBA00022670"/>
    </source>
</evidence>
<dbReference type="Proteomes" id="UP001214441">
    <property type="component" value="Unassembled WGS sequence"/>
</dbReference>
<dbReference type="InterPro" id="IPR050131">
    <property type="entry name" value="Peptidase_S8_subtilisin-like"/>
</dbReference>
<dbReference type="InterPro" id="IPR023827">
    <property type="entry name" value="Peptidase_S8_Asp-AS"/>
</dbReference>
<name>A0ABT6ZVQ7_9ACTN</name>
<dbReference type="InterPro" id="IPR015500">
    <property type="entry name" value="Peptidase_S8_subtilisin-rel"/>
</dbReference>
<evidence type="ECO:0000256" key="5">
    <source>
        <dbReference type="PROSITE-ProRule" id="PRU01240"/>
    </source>
</evidence>
<comment type="caution">
    <text evidence="9">The sequence shown here is derived from an EMBL/GenBank/DDBJ whole genome shotgun (WGS) entry which is preliminary data.</text>
</comment>
<dbReference type="PRINTS" id="PR00723">
    <property type="entry name" value="SUBTILISIN"/>
</dbReference>
<dbReference type="EMBL" id="JANCPR020000012">
    <property type="protein sequence ID" value="MDJ1133139.1"/>
    <property type="molecule type" value="Genomic_DNA"/>
</dbReference>
<evidence type="ECO:0000313" key="9">
    <source>
        <dbReference type="EMBL" id="MDJ1133139.1"/>
    </source>
</evidence>
<feature type="active site" description="Charge relay system" evidence="5">
    <location>
        <position position="281"/>
    </location>
</feature>
<keyword evidence="3 5" id="KW-0378">Hydrolase</keyword>
<dbReference type="InterPro" id="IPR000209">
    <property type="entry name" value="Peptidase_S8/S53_dom"/>
</dbReference>
<feature type="domain" description="Peptidase S8/S53" evidence="8">
    <location>
        <begin position="240"/>
        <end position="492"/>
    </location>
</feature>
<comment type="similarity">
    <text evidence="1 5 6">Belongs to the peptidase S8 family.</text>
</comment>
<keyword evidence="7" id="KW-0732">Signal</keyword>
<dbReference type="PROSITE" id="PS51892">
    <property type="entry name" value="SUBTILASE"/>
    <property type="match status" value="1"/>
</dbReference>
<dbReference type="Gene3D" id="3.40.50.200">
    <property type="entry name" value="Peptidase S8/S53 domain"/>
    <property type="match status" value="1"/>
</dbReference>